<reference evidence="1 2" key="1">
    <citation type="submission" date="2017-06" db="EMBL/GenBank/DDBJ databases">
        <authorList>
            <person name="Kim H.J."/>
            <person name="Triplett B.A."/>
        </authorList>
    </citation>
    <scope>NUCLEOTIDE SEQUENCE [LARGE SCALE GENOMIC DNA]</scope>
    <source>
        <strain evidence="1 2">U15</strain>
    </source>
</reference>
<dbReference type="OrthoDB" id="8926607at2"/>
<dbReference type="AlphaFoldDB" id="A0A239G8L7"/>
<sequence length="134" mass="14372">MATTLVRVFDLTENAERARNELLAMGIPRDCIDLTATGDEAGPVVGNGYLDDKDTGHGPTGGSLVREILPGGADRTDAYNNSTPIWNGNYIMTVAMDDERQLAAAADIMERCGGLDVEARNRRAHPDAASARRI</sequence>
<evidence type="ECO:0000313" key="1">
    <source>
        <dbReference type="EMBL" id="SNS65421.1"/>
    </source>
</evidence>
<dbReference type="Proteomes" id="UP000198284">
    <property type="component" value="Unassembled WGS sequence"/>
</dbReference>
<protein>
    <submittedName>
        <fullName evidence="1">Uncharacterized protein</fullName>
    </submittedName>
</protein>
<gene>
    <name evidence="1" type="ORF">SAMN06265795_104297</name>
</gene>
<accession>A0A239G8L7</accession>
<evidence type="ECO:0000313" key="2">
    <source>
        <dbReference type="Proteomes" id="UP000198284"/>
    </source>
</evidence>
<name>A0A239G8L7_9BURK</name>
<proteinExistence type="predicted"/>
<dbReference type="EMBL" id="FZOT01000004">
    <property type="protein sequence ID" value="SNS65421.1"/>
    <property type="molecule type" value="Genomic_DNA"/>
</dbReference>
<keyword evidence="2" id="KW-1185">Reference proteome</keyword>
<dbReference type="RefSeq" id="WP_089399120.1">
    <property type="nucleotide sequence ID" value="NZ_FZOT01000004.1"/>
</dbReference>
<organism evidence="1 2">
    <name type="scientific">Noviherbaspirillum humi</name>
    <dbReference type="NCBI Taxonomy" id="1688639"/>
    <lineage>
        <taxon>Bacteria</taxon>
        <taxon>Pseudomonadati</taxon>
        <taxon>Pseudomonadota</taxon>
        <taxon>Betaproteobacteria</taxon>
        <taxon>Burkholderiales</taxon>
        <taxon>Oxalobacteraceae</taxon>
        <taxon>Noviherbaspirillum</taxon>
    </lineage>
</organism>